<protein>
    <submittedName>
        <fullName evidence="11">Motility protein A</fullName>
    </submittedName>
</protein>
<dbReference type="OrthoDB" id="9806929at2"/>
<evidence type="ECO:0000256" key="7">
    <source>
        <dbReference type="ARBA" id="ARBA00023136"/>
    </source>
</evidence>
<sequence>MDIATILGLGGALVIVIVVLIMDGGSPAELLAHPSAILLTFFGAIMATTITTSLSTLTKLPKILIKAFTTQKVDHHESIEQLVHMADRARREGLLSLEEESRKIEDPFVQKGIMMVVDGVDAAQVRAILETNIQQMQSRHRAGIGFFAAAGGFSPTFGIIGTVMGLISVLKQLDDPNALARSIAGAFLATLWGLLSANLIFLPMSGKLKAKSEEEAHNRYMQLEGILAIQAGENPRIVREKLNAYLPPSAVKGEEEKSSAAPAKQARTEKAGA</sequence>
<proteinExistence type="inferred from homology"/>
<feature type="transmembrane region" description="Helical" evidence="9">
    <location>
        <begin position="182"/>
        <end position="202"/>
    </location>
</feature>
<dbReference type="InterPro" id="IPR047055">
    <property type="entry name" value="MotA-like"/>
</dbReference>
<evidence type="ECO:0000256" key="2">
    <source>
        <dbReference type="ARBA" id="ARBA00008038"/>
    </source>
</evidence>
<keyword evidence="4" id="KW-1003">Cell membrane</keyword>
<evidence type="ECO:0000256" key="5">
    <source>
        <dbReference type="ARBA" id="ARBA00022692"/>
    </source>
</evidence>
<accession>A0A3D1JCK8</accession>
<evidence type="ECO:0000256" key="1">
    <source>
        <dbReference type="ARBA" id="ARBA00004651"/>
    </source>
</evidence>
<evidence type="ECO:0000256" key="6">
    <source>
        <dbReference type="ARBA" id="ARBA00022989"/>
    </source>
</evidence>
<evidence type="ECO:0000256" key="3">
    <source>
        <dbReference type="ARBA" id="ARBA00022448"/>
    </source>
</evidence>
<comment type="subcellular location">
    <subcellularLocation>
        <location evidence="1">Cell membrane</location>
        <topology evidence="1">Multi-pass membrane protein</topology>
    </subcellularLocation>
</comment>
<evidence type="ECO:0000313" key="11">
    <source>
        <dbReference type="EMBL" id="HCE16262.1"/>
    </source>
</evidence>
<comment type="similarity">
    <text evidence="2">Belongs to the MotA family.</text>
</comment>
<keyword evidence="3" id="KW-0813">Transport</keyword>
<dbReference type="Proteomes" id="UP000264141">
    <property type="component" value="Unassembled WGS sequence"/>
</dbReference>
<evidence type="ECO:0000313" key="12">
    <source>
        <dbReference type="Proteomes" id="UP000264141"/>
    </source>
</evidence>
<keyword evidence="5 9" id="KW-0812">Transmembrane</keyword>
<dbReference type="InterPro" id="IPR000540">
    <property type="entry name" value="Flag_MotA_CS"/>
</dbReference>
<dbReference type="AlphaFoldDB" id="A0A3D1JCK8"/>
<name>A0A3D1JCK8_9CHLR</name>
<keyword evidence="7 9" id="KW-0472">Membrane</keyword>
<feature type="transmembrane region" description="Helical" evidence="9">
    <location>
        <begin position="36"/>
        <end position="57"/>
    </location>
</feature>
<gene>
    <name evidence="11" type="ORF">DEQ80_00245</name>
</gene>
<feature type="transmembrane region" description="Helical" evidence="9">
    <location>
        <begin position="144"/>
        <end position="170"/>
    </location>
</feature>
<feature type="domain" description="MotA/TolQ/ExbB proton channel" evidence="10">
    <location>
        <begin position="101"/>
        <end position="219"/>
    </location>
</feature>
<organism evidence="11 12">
    <name type="scientific">Anaerolinea thermolimosa</name>
    <dbReference type="NCBI Taxonomy" id="229919"/>
    <lineage>
        <taxon>Bacteria</taxon>
        <taxon>Bacillati</taxon>
        <taxon>Chloroflexota</taxon>
        <taxon>Anaerolineae</taxon>
        <taxon>Anaerolineales</taxon>
        <taxon>Anaerolineaceae</taxon>
        <taxon>Anaerolinea</taxon>
    </lineage>
</organism>
<evidence type="ECO:0000256" key="9">
    <source>
        <dbReference type="SAM" id="Phobius"/>
    </source>
</evidence>
<dbReference type="GO" id="GO:0005886">
    <property type="term" value="C:plasma membrane"/>
    <property type="evidence" value="ECO:0007669"/>
    <property type="project" value="UniProtKB-SubCell"/>
</dbReference>
<reference evidence="11 12" key="1">
    <citation type="journal article" date="2018" name="Nat. Biotechnol.">
        <title>A standardized bacterial taxonomy based on genome phylogeny substantially revises the tree of life.</title>
        <authorList>
            <person name="Parks D.H."/>
            <person name="Chuvochina M."/>
            <person name="Waite D.W."/>
            <person name="Rinke C."/>
            <person name="Skarshewski A."/>
            <person name="Chaumeil P.A."/>
            <person name="Hugenholtz P."/>
        </authorList>
    </citation>
    <scope>NUCLEOTIDE SEQUENCE [LARGE SCALE GENOMIC DNA]</scope>
    <source>
        <strain evidence="11">UBA8781</strain>
    </source>
</reference>
<dbReference type="GO" id="GO:0006935">
    <property type="term" value="P:chemotaxis"/>
    <property type="evidence" value="ECO:0007669"/>
    <property type="project" value="InterPro"/>
</dbReference>
<dbReference type="Pfam" id="PF01618">
    <property type="entry name" value="MotA_ExbB"/>
    <property type="match status" value="1"/>
</dbReference>
<evidence type="ECO:0000259" key="10">
    <source>
        <dbReference type="Pfam" id="PF01618"/>
    </source>
</evidence>
<dbReference type="EMBL" id="DPBP01000002">
    <property type="protein sequence ID" value="HCE16262.1"/>
    <property type="molecule type" value="Genomic_DNA"/>
</dbReference>
<dbReference type="STRING" id="229919.GCA_001050195_02766"/>
<dbReference type="InterPro" id="IPR002898">
    <property type="entry name" value="MotA_ExbB_proton_chnl"/>
</dbReference>
<dbReference type="PROSITE" id="PS01307">
    <property type="entry name" value="MOTA"/>
    <property type="match status" value="1"/>
</dbReference>
<evidence type="ECO:0000256" key="4">
    <source>
        <dbReference type="ARBA" id="ARBA00022475"/>
    </source>
</evidence>
<evidence type="ECO:0000256" key="8">
    <source>
        <dbReference type="SAM" id="MobiDB-lite"/>
    </source>
</evidence>
<dbReference type="PANTHER" id="PTHR30433">
    <property type="entry name" value="CHEMOTAXIS PROTEIN MOTA"/>
    <property type="match status" value="1"/>
</dbReference>
<keyword evidence="6 9" id="KW-1133">Transmembrane helix</keyword>
<comment type="caution">
    <text evidence="11">The sequence shown here is derived from an EMBL/GenBank/DDBJ whole genome shotgun (WGS) entry which is preliminary data.</text>
</comment>
<feature type="transmembrane region" description="Helical" evidence="9">
    <location>
        <begin position="7"/>
        <end position="24"/>
    </location>
</feature>
<dbReference type="GO" id="GO:0071978">
    <property type="term" value="P:bacterial-type flagellum-dependent swarming motility"/>
    <property type="evidence" value="ECO:0007669"/>
    <property type="project" value="InterPro"/>
</dbReference>
<feature type="region of interest" description="Disordered" evidence="8">
    <location>
        <begin position="249"/>
        <end position="273"/>
    </location>
</feature>
<dbReference type="RefSeq" id="WP_084001459.1">
    <property type="nucleotide sequence ID" value="NZ_DF967965.1"/>
</dbReference>